<dbReference type="Pfam" id="PF03466">
    <property type="entry name" value="LysR_substrate"/>
    <property type="match status" value="1"/>
</dbReference>
<evidence type="ECO:0000256" key="4">
    <source>
        <dbReference type="ARBA" id="ARBA00023163"/>
    </source>
</evidence>
<dbReference type="Gene3D" id="1.10.10.10">
    <property type="entry name" value="Winged helix-like DNA-binding domain superfamily/Winged helix DNA-binding domain"/>
    <property type="match status" value="1"/>
</dbReference>
<dbReference type="AlphaFoldDB" id="A0A917V448"/>
<accession>A0A917V448</accession>
<dbReference type="PROSITE" id="PS50931">
    <property type="entry name" value="HTH_LYSR"/>
    <property type="match status" value="1"/>
</dbReference>
<name>A0A917V448_9HYPH</name>
<keyword evidence="7" id="KW-1185">Reference proteome</keyword>
<sequence length="304" mass="32953">MRLPPMNALRAFEAVARHASFKHAADELSVTPAAISHQIKVLEDFLGTPLFDRKSRALELTPAGSRCYPGIHAGFEAIRSALARAALVEPQSKLLITAGPAFVGRWLAPRLHEFVALNPDVDTRIDASLSFSSFEADEVDVAIRFGDPRRIENLDRGELSVERLVEDSVLPLCSPDVLARAGLDEGPQGLASVPLIHDGSLSKIDPQAPGWADWLAAAGVRDVDATRGLRFEIADHALQAACDGAGIVLGRRVLATPDMERGRLVTPFGPELRTGLWFHLVCRLAGRDSPPVAAFRTWVRDLLS</sequence>
<dbReference type="SUPFAM" id="SSF46785">
    <property type="entry name" value="Winged helix' DNA-binding domain"/>
    <property type="match status" value="1"/>
</dbReference>
<dbReference type="PANTHER" id="PTHR30537:SF74">
    <property type="entry name" value="HTH-TYPE TRANSCRIPTIONAL REGULATOR TRPI"/>
    <property type="match status" value="1"/>
</dbReference>
<keyword evidence="3" id="KW-0238">DNA-binding</keyword>
<dbReference type="InterPro" id="IPR058163">
    <property type="entry name" value="LysR-type_TF_proteobact-type"/>
</dbReference>
<dbReference type="GO" id="GO:0003700">
    <property type="term" value="F:DNA-binding transcription factor activity"/>
    <property type="evidence" value="ECO:0007669"/>
    <property type="project" value="InterPro"/>
</dbReference>
<dbReference type="NCBIfam" id="NF008352">
    <property type="entry name" value="PRK11139.1"/>
    <property type="match status" value="1"/>
</dbReference>
<evidence type="ECO:0000313" key="6">
    <source>
        <dbReference type="EMBL" id="GGK37008.1"/>
    </source>
</evidence>
<dbReference type="EMBL" id="BMMF01000006">
    <property type="protein sequence ID" value="GGK37008.1"/>
    <property type="molecule type" value="Genomic_DNA"/>
</dbReference>
<dbReference type="InterPro" id="IPR005119">
    <property type="entry name" value="LysR_subst-bd"/>
</dbReference>
<comment type="similarity">
    <text evidence="1">Belongs to the LysR transcriptional regulatory family.</text>
</comment>
<evidence type="ECO:0000256" key="3">
    <source>
        <dbReference type="ARBA" id="ARBA00023125"/>
    </source>
</evidence>
<gene>
    <name evidence="6" type="ORF">GCM10011322_25030</name>
</gene>
<comment type="caution">
    <text evidence="6">The sequence shown here is derived from an EMBL/GenBank/DDBJ whole genome shotgun (WGS) entry which is preliminary data.</text>
</comment>
<dbReference type="CDD" id="cd08432">
    <property type="entry name" value="PBP2_GcdR_TrpI_HvrB_AmpR_like"/>
    <property type="match status" value="1"/>
</dbReference>
<evidence type="ECO:0000256" key="2">
    <source>
        <dbReference type="ARBA" id="ARBA00023015"/>
    </source>
</evidence>
<dbReference type="PRINTS" id="PR00039">
    <property type="entry name" value="HTHLYSR"/>
</dbReference>
<dbReference type="InterPro" id="IPR036390">
    <property type="entry name" value="WH_DNA-bd_sf"/>
</dbReference>
<dbReference type="Proteomes" id="UP000600449">
    <property type="component" value="Unassembled WGS sequence"/>
</dbReference>
<dbReference type="InterPro" id="IPR036388">
    <property type="entry name" value="WH-like_DNA-bd_sf"/>
</dbReference>
<organism evidence="6 7">
    <name type="scientific">Salinarimonas ramus</name>
    <dbReference type="NCBI Taxonomy" id="690164"/>
    <lineage>
        <taxon>Bacteria</taxon>
        <taxon>Pseudomonadati</taxon>
        <taxon>Pseudomonadota</taxon>
        <taxon>Alphaproteobacteria</taxon>
        <taxon>Hyphomicrobiales</taxon>
        <taxon>Salinarimonadaceae</taxon>
        <taxon>Salinarimonas</taxon>
    </lineage>
</organism>
<evidence type="ECO:0000259" key="5">
    <source>
        <dbReference type="PROSITE" id="PS50931"/>
    </source>
</evidence>
<dbReference type="PANTHER" id="PTHR30537">
    <property type="entry name" value="HTH-TYPE TRANSCRIPTIONAL REGULATOR"/>
    <property type="match status" value="1"/>
</dbReference>
<dbReference type="RefSeq" id="WP_188913384.1">
    <property type="nucleotide sequence ID" value="NZ_BMMF01000006.1"/>
</dbReference>
<dbReference type="SUPFAM" id="SSF53850">
    <property type="entry name" value="Periplasmic binding protein-like II"/>
    <property type="match status" value="1"/>
</dbReference>
<dbReference type="Pfam" id="PF00126">
    <property type="entry name" value="HTH_1"/>
    <property type="match status" value="1"/>
</dbReference>
<dbReference type="FunFam" id="1.10.10.10:FF:000038">
    <property type="entry name" value="Glycine cleavage system transcriptional activator"/>
    <property type="match status" value="1"/>
</dbReference>
<protein>
    <submittedName>
        <fullName evidence="6">LysR family transcriptional regulator</fullName>
    </submittedName>
</protein>
<dbReference type="GO" id="GO:0043565">
    <property type="term" value="F:sequence-specific DNA binding"/>
    <property type="evidence" value="ECO:0007669"/>
    <property type="project" value="TreeGrafter"/>
</dbReference>
<dbReference type="GO" id="GO:0006351">
    <property type="term" value="P:DNA-templated transcription"/>
    <property type="evidence" value="ECO:0007669"/>
    <property type="project" value="TreeGrafter"/>
</dbReference>
<reference evidence="6 7" key="1">
    <citation type="journal article" date="2014" name="Int. J. Syst. Evol. Microbiol.">
        <title>Complete genome sequence of Corynebacterium casei LMG S-19264T (=DSM 44701T), isolated from a smear-ripened cheese.</title>
        <authorList>
            <consortium name="US DOE Joint Genome Institute (JGI-PGF)"/>
            <person name="Walter F."/>
            <person name="Albersmeier A."/>
            <person name="Kalinowski J."/>
            <person name="Ruckert C."/>
        </authorList>
    </citation>
    <scope>NUCLEOTIDE SEQUENCE [LARGE SCALE GENOMIC DNA]</scope>
    <source>
        <strain evidence="6 7">CGMCC 1.9161</strain>
    </source>
</reference>
<feature type="domain" description="HTH lysR-type" evidence="5">
    <location>
        <begin position="4"/>
        <end position="61"/>
    </location>
</feature>
<evidence type="ECO:0000256" key="1">
    <source>
        <dbReference type="ARBA" id="ARBA00009437"/>
    </source>
</evidence>
<dbReference type="Gene3D" id="3.40.190.10">
    <property type="entry name" value="Periplasmic binding protein-like II"/>
    <property type="match status" value="2"/>
</dbReference>
<evidence type="ECO:0000313" key="7">
    <source>
        <dbReference type="Proteomes" id="UP000600449"/>
    </source>
</evidence>
<keyword evidence="4" id="KW-0804">Transcription</keyword>
<keyword evidence="2" id="KW-0805">Transcription regulation</keyword>
<proteinExistence type="inferred from homology"/>
<dbReference type="InterPro" id="IPR000847">
    <property type="entry name" value="LysR_HTH_N"/>
</dbReference>